<gene>
    <name evidence="1" type="primary">70</name>
    <name evidence="1" type="ORF">SEA_TILLYBOBJOE_70</name>
</gene>
<name>A0A385DSE0_9CAUD</name>
<keyword evidence="2" id="KW-1185">Reference proteome</keyword>
<sequence length="68" mass="7669">MTVTDSIDAQPELADEVDAIIETGKRDPEDAHGHEDSLLRRMVRAYAPAWVNAELDRLAEADFDRWCA</sequence>
<organism evidence="1 2">
    <name type="scientific">Gordonia phage TillyBobJoe</name>
    <dbReference type="NCBI Taxonomy" id="2301560"/>
    <lineage>
        <taxon>Viruses</taxon>
        <taxon>Duplodnaviria</taxon>
        <taxon>Heunggongvirae</taxon>
        <taxon>Uroviricota</taxon>
        <taxon>Caudoviricetes</taxon>
        <taxon>Stackebrandtviridae</taxon>
        <taxon>Frickvirinae</taxon>
        <taxon>Wizardvirus</taxon>
        <taxon>Wizardvirus tillybobjoe</taxon>
    </lineage>
</organism>
<dbReference type="Proteomes" id="UP000263402">
    <property type="component" value="Segment"/>
</dbReference>
<reference evidence="1 2" key="1">
    <citation type="submission" date="2018-07" db="EMBL/GenBank/DDBJ databases">
        <authorList>
            <person name="Washington J.M."/>
            <person name="Stoner K.N."/>
            <person name="Veracka M."/>
            <person name="Ewers R.M."/>
            <person name="Paschalis M.I."/>
            <person name="Maciver D.B."/>
            <person name="Nichols C.D."/>
            <person name="Santiago X."/>
            <person name="Osorio S.M."/>
            <person name="Scaff D.S."/>
            <person name="Mercado F.J."/>
            <person name="Tamondong K.G."/>
            <person name="Nicholson R.L."/>
            <person name="Antonucci M.K."/>
            <person name="Anger G.K."/>
            <person name="Petit-Frere T."/>
            <person name="Garlena R.A."/>
            <person name="Russell D.A."/>
            <person name="Pope W.H."/>
            <person name="Jacobs-Sera D."/>
            <person name="Hatfull G.F."/>
        </authorList>
    </citation>
    <scope>NUCLEOTIDE SEQUENCE [LARGE SCALE GENOMIC DNA]</scope>
</reference>
<accession>A0A385DSE0</accession>
<dbReference type="KEGG" id="vg:65115902"/>
<protein>
    <submittedName>
        <fullName evidence="1">Uncharacterized protein</fullName>
    </submittedName>
</protein>
<dbReference type="RefSeq" id="YP_010098233.1">
    <property type="nucleotide sequence ID" value="NC_055765.1"/>
</dbReference>
<evidence type="ECO:0000313" key="2">
    <source>
        <dbReference type="Proteomes" id="UP000263402"/>
    </source>
</evidence>
<dbReference type="GeneID" id="65115902"/>
<proteinExistence type="predicted"/>
<evidence type="ECO:0000313" key="1">
    <source>
        <dbReference type="EMBL" id="AXQ62301.1"/>
    </source>
</evidence>
<dbReference type="EMBL" id="MH669015">
    <property type="protein sequence ID" value="AXQ62301.1"/>
    <property type="molecule type" value="Genomic_DNA"/>
</dbReference>